<dbReference type="AlphaFoldDB" id="A0A3B0TQM9"/>
<dbReference type="PANTHER" id="PTHR41521">
    <property type="match status" value="1"/>
</dbReference>
<protein>
    <recommendedName>
        <fullName evidence="1">DUF1330 domain-containing protein</fullName>
    </recommendedName>
</protein>
<sequence>MTAIFVATMKIKDGKKMGEYGAGARATIKQYGGEMVFRANKREVLAGSSDVDAVVIAKFADMDALNAWHDSDEYQAIIPLRDEAVDMVLISYETPS</sequence>
<gene>
    <name evidence="2" type="ORF">MNBD_ALPHA11-1444</name>
</gene>
<dbReference type="EMBL" id="UOEQ01000113">
    <property type="protein sequence ID" value="VAW16752.1"/>
    <property type="molecule type" value="Genomic_DNA"/>
</dbReference>
<evidence type="ECO:0000313" key="2">
    <source>
        <dbReference type="EMBL" id="VAW16752.1"/>
    </source>
</evidence>
<organism evidence="2">
    <name type="scientific">hydrothermal vent metagenome</name>
    <dbReference type="NCBI Taxonomy" id="652676"/>
    <lineage>
        <taxon>unclassified sequences</taxon>
        <taxon>metagenomes</taxon>
        <taxon>ecological metagenomes</taxon>
    </lineage>
</organism>
<dbReference type="InterPro" id="IPR011008">
    <property type="entry name" value="Dimeric_a/b-barrel"/>
</dbReference>
<dbReference type="PANTHER" id="PTHR41521:SF4">
    <property type="entry name" value="BLR0684 PROTEIN"/>
    <property type="match status" value="1"/>
</dbReference>
<evidence type="ECO:0000259" key="1">
    <source>
        <dbReference type="Pfam" id="PF07045"/>
    </source>
</evidence>
<dbReference type="SUPFAM" id="SSF54909">
    <property type="entry name" value="Dimeric alpha+beta barrel"/>
    <property type="match status" value="1"/>
</dbReference>
<dbReference type="Pfam" id="PF07045">
    <property type="entry name" value="DUF1330"/>
    <property type="match status" value="1"/>
</dbReference>
<feature type="domain" description="DUF1330" evidence="1">
    <location>
        <begin position="4"/>
        <end position="90"/>
    </location>
</feature>
<dbReference type="Gene3D" id="3.30.70.100">
    <property type="match status" value="1"/>
</dbReference>
<name>A0A3B0TQM9_9ZZZZ</name>
<dbReference type="InterPro" id="IPR010753">
    <property type="entry name" value="DUF1330"/>
</dbReference>
<accession>A0A3B0TQM9</accession>
<proteinExistence type="predicted"/>
<reference evidence="2" key="1">
    <citation type="submission" date="2018-06" db="EMBL/GenBank/DDBJ databases">
        <authorList>
            <person name="Zhirakovskaya E."/>
        </authorList>
    </citation>
    <scope>NUCLEOTIDE SEQUENCE</scope>
</reference>